<sequence length="868" mass="94798">MLPNIDIPFACYVVLLWSVSYRRCSSIGFLIWRGRGARRLDGDERWNPVLPRRRLFLIGDSPTHRVQQGTTNFYALDSPSLSGNPSDSSSRCGKPSSAPSGSPFLSGKPSSAPSDSPSLSGKMNTETTDPSNPSYTPAPLTSCPPLLGLQTYGLCCPFLETEDEHDARVGVQHLQNYPIIWYRKKVLKDVANDVKGVVNGLGSVDGGSSSKRSGSSSGAGVNGFIDGVVANVDKLLGTKSDDESNSIPMIYVGVPATLSIVDTVEHGPVIEIQATDLDAKTKQQQSSNNSNASEEENSSTWWQDPLQSNHNDKLPKKSIPLYLVDSISAGWSLLNDQTAGGVKLFAAPTSKGFLSAGSGQELLRFDTLGGGGDVLSNAFFPVKSELNKYSDKCFIFWARSAMIPPPLPLDGEELLIIRRGTLLLRVAFALVSTTSIGPFNESTTENVASTESYRAEEEEEFEVHELDPPKIPEMKPETLTSPPPSFDARRRRRHRMGCDDKDHAAFRAAASSSFSRHGQIVPHSLRVRRGRKRPYTELEGVDNDAAAIGGVCPIIIDGRAEEAADRNVGVEDVVASKGTEATACPHDDDDDDGSCDSDAVEDKDPAVIAELRAALEYLIDENEQPQSHPPSLPMQPPTTSRDKQLYQLPNLVNRIMMEHYTVATPNKQSHKKSDTTNTATNCMTRQQRELMTQLLVAVIVEFAESHFVRMARHSRRMQRDKLLEQQLQKSEKKKSRTNDVTSSNQRAVGGEEETRTKAKADESAEFQFSESAVSWATQCIGRLLQPSISISSSNLCNKDGTTISTTIADNSTIVEEAHISELDALLAATGPCDGMELELRMQHSLLCGVQGHRMLLQRARMMFGRGCG</sequence>
<evidence type="ECO:0000313" key="2">
    <source>
        <dbReference type="EMBL" id="EED87874.1"/>
    </source>
</evidence>
<dbReference type="KEGG" id="tps:THAPSDRAFT_11915"/>
<feature type="compositionally biased region" description="Basic and acidic residues" evidence="1">
    <location>
        <begin position="752"/>
        <end position="762"/>
    </location>
</feature>
<feature type="region of interest" description="Disordered" evidence="1">
    <location>
        <begin position="726"/>
        <end position="762"/>
    </location>
</feature>
<dbReference type="RefSeq" id="XP_002295094.1">
    <property type="nucleotide sequence ID" value="XM_002295058.1"/>
</dbReference>
<name>B8CFX7_THAPS</name>
<feature type="compositionally biased region" description="Low complexity" evidence="1">
    <location>
        <begin position="105"/>
        <end position="122"/>
    </location>
</feature>
<keyword evidence="3" id="KW-1185">Reference proteome</keyword>
<dbReference type="AlphaFoldDB" id="B8CFX7"/>
<evidence type="ECO:0000256" key="1">
    <source>
        <dbReference type="SAM" id="MobiDB-lite"/>
    </source>
</evidence>
<protein>
    <submittedName>
        <fullName evidence="2">Uncharacterized protein</fullName>
    </submittedName>
</protein>
<feature type="compositionally biased region" description="Pro residues" evidence="1">
    <location>
        <begin position="627"/>
        <end position="636"/>
    </location>
</feature>
<reference evidence="2 3" key="1">
    <citation type="journal article" date="2004" name="Science">
        <title>The genome of the diatom Thalassiosira pseudonana: ecology, evolution, and metabolism.</title>
        <authorList>
            <person name="Armbrust E.V."/>
            <person name="Berges J.A."/>
            <person name="Bowler C."/>
            <person name="Green B.R."/>
            <person name="Martinez D."/>
            <person name="Putnam N.H."/>
            <person name="Zhou S."/>
            <person name="Allen A.E."/>
            <person name="Apt K.E."/>
            <person name="Bechner M."/>
            <person name="Brzezinski M.A."/>
            <person name="Chaal B.K."/>
            <person name="Chiovitti A."/>
            <person name="Davis A.K."/>
            <person name="Demarest M.S."/>
            <person name="Detter J.C."/>
            <person name="Glavina T."/>
            <person name="Goodstein D."/>
            <person name="Hadi M.Z."/>
            <person name="Hellsten U."/>
            <person name="Hildebrand M."/>
            <person name="Jenkins B.D."/>
            <person name="Jurka J."/>
            <person name="Kapitonov V.V."/>
            <person name="Kroger N."/>
            <person name="Lau W.W."/>
            <person name="Lane T.W."/>
            <person name="Larimer F.W."/>
            <person name="Lippmeier J.C."/>
            <person name="Lucas S."/>
            <person name="Medina M."/>
            <person name="Montsant A."/>
            <person name="Obornik M."/>
            <person name="Parker M.S."/>
            <person name="Palenik B."/>
            <person name="Pazour G.J."/>
            <person name="Richardson P.M."/>
            <person name="Rynearson T.A."/>
            <person name="Saito M.A."/>
            <person name="Schwartz D.C."/>
            <person name="Thamatrakoln K."/>
            <person name="Valentin K."/>
            <person name="Vardi A."/>
            <person name="Wilkerson F.P."/>
            <person name="Rokhsar D.S."/>
        </authorList>
    </citation>
    <scope>NUCLEOTIDE SEQUENCE [LARGE SCALE GENOMIC DNA]</scope>
    <source>
        <strain evidence="2 3">CCMP1335</strain>
    </source>
</reference>
<feature type="region of interest" description="Disordered" evidence="1">
    <location>
        <begin position="579"/>
        <end position="600"/>
    </location>
</feature>
<feature type="compositionally biased region" description="Polar residues" evidence="1">
    <location>
        <begin position="300"/>
        <end position="309"/>
    </location>
</feature>
<feature type="region of interest" description="Disordered" evidence="1">
    <location>
        <begin position="74"/>
        <end position="137"/>
    </location>
</feature>
<feature type="region of interest" description="Disordered" evidence="1">
    <location>
        <begin position="621"/>
        <end position="641"/>
    </location>
</feature>
<dbReference type="GeneID" id="7448235"/>
<gene>
    <name evidence="2" type="ORF">THAPSDRAFT_11915</name>
</gene>
<feature type="compositionally biased region" description="Polar residues" evidence="1">
    <location>
        <begin position="123"/>
        <end position="135"/>
    </location>
</feature>
<dbReference type="PANTHER" id="PTHR37001">
    <property type="entry name" value="PHOSPHORYN, PUTATIVE-RELATED-RELATED"/>
    <property type="match status" value="1"/>
</dbReference>
<feature type="compositionally biased region" description="Basic and acidic residues" evidence="1">
    <location>
        <begin position="463"/>
        <end position="476"/>
    </location>
</feature>
<dbReference type="eggNOG" id="ENOG502QY94">
    <property type="taxonomic scope" value="Eukaryota"/>
</dbReference>
<feature type="region of interest" description="Disordered" evidence="1">
    <location>
        <begin position="441"/>
        <end position="493"/>
    </location>
</feature>
<dbReference type="InParanoid" id="B8CFX7"/>
<dbReference type="InterPro" id="IPR053337">
    <property type="entry name" value="AT-2_adhesin"/>
</dbReference>
<dbReference type="Proteomes" id="UP000001449">
    <property type="component" value="Chromosome 22"/>
</dbReference>
<organism evidence="2 3">
    <name type="scientific">Thalassiosira pseudonana</name>
    <name type="common">Marine diatom</name>
    <name type="synonym">Cyclotella nana</name>
    <dbReference type="NCBI Taxonomy" id="35128"/>
    <lineage>
        <taxon>Eukaryota</taxon>
        <taxon>Sar</taxon>
        <taxon>Stramenopiles</taxon>
        <taxon>Ochrophyta</taxon>
        <taxon>Bacillariophyta</taxon>
        <taxon>Coscinodiscophyceae</taxon>
        <taxon>Thalassiosirophycidae</taxon>
        <taxon>Thalassiosirales</taxon>
        <taxon>Thalassiosiraceae</taxon>
        <taxon>Thalassiosira</taxon>
    </lineage>
</organism>
<dbReference type="EMBL" id="CM000653">
    <property type="protein sequence ID" value="EED87874.1"/>
    <property type="molecule type" value="Genomic_DNA"/>
</dbReference>
<dbReference type="PaxDb" id="35128-Thaps11915"/>
<proteinExistence type="predicted"/>
<reference evidence="2 3" key="2">
    <citation type="journal article" date="2008" name="Nature">
        <title>The Phaeodactylum genome reveals the evolutionary history of diatom genomes.</title>
        <authorList>
            <person name="Bowler C."/>
            <person name="Allen A.E."/>
            <person name="Badger J.H."/>
            <person name="Grimwood J."/>
            <person name="Jabbari K."/>
            <person name="Kuo A."/>
            <person name="Maheswari U."/>
            <person name="Martens C."/>
            <person name="Maumus F."/>
            <person name="Otillar R.P."/>
            <person name="Rayko E."/>
            <person name="Salamov A."/>
            <person name="Vandepoele K."/>
            <person name="Beszteri B."/>
            <person name="Gruber A."/>
            <person name="Heijde M."/>
            <person name="Katinka M."/>
            <person name="Mock T."/>
            <person name="Valentin K."/>
            <person name="Verret F."/>
            <person name="Berges J.A."/>
            <person name="Brownlee C."/>
            <person name="Cadoret J.P."/>
            <person name="Chiovitti A."/>
            <person name="Choi C.J."/>
            <person name="Coesel S."/>
            <person name="De Martino A."/>
            <person name="Detter J.C."/>
            <person name="Durkin C."/>
            <person name="Falciatore A."/>
            <person name="Fournet J."/>
            <person name="Haruta M."/>
            <person name="Huysman M.J."/>
            <person name="Jenkins B.D."/>
            <person name="Jiroutova K."/>
            <person name="Jorgensen R.E."/>
            <person name="Joubert Y."/>
            <person name="Kaplan A."/>
            <person name="Kroger N."/>
            <person name="Kroth P.G."/>
            <person name="La Roche J."/>
            <person name="Lindquist E."/>
            <person name="Lommer M."/>
            <person name="Martin-Jezequel V."/>
            <person name="Lopez P.J."/>
            <person name="Lucas S."/>
            <person name="Mangogna M."/>
            <person name="McGinnis K."/>
            <person name="Medlin L.K."/>
            <person name="Montsant A."/>
            <person name="Oudot-Le Secq M.P."/>
            <person name="Napoli C."/>
            <person name="Obornik M."/>
            <person name="Parker M.S."/>
            <person name="Petit J.L."/>
            <person name="Porcel B.M."/>
            <person name="Poulsen N."/>
            <person name="Robison M."/>
            <person name="Rychlewski L."/>
            <person name="Rynearson T.A."/>
            <person name="Schmutz J."/>
            <person name="Shapiro H."/>
            <person name="Siaut M."/>
            <person name="Stanley M."/>
            <person name="Sussman M.R."/>
            <person name="Taylor A.R."/>
            <person name="Vardi A."/>
            <person name="von Dassow P."/>
            <person name="Vyverman W."/>
            <person name="Willis A."/>
            <person name="Wyrwicz L.S."/>
            <person name="Rokhsar D.S."/>
            <person name="Weissenbach J."/>
            <person name="Armbrust E.V."/>
            <person name="Green B.R."/>
            <person name="Van de Peer Y."/>
            <person name="Grigoriev I.V."/>
        </authorList>
    </citation>
    <scope>NUCLEOTIDE SEQUENCE [LARGE SCALE GENOMIC DNA]</scope>
    <source>
        <strain evidence="2 3">CCMP1335</strain>
    </source>
</reference>
<feature type="compositionally biased region" description="Acidic residues" evidence="1">
    <location>
        <begin position="587"/>
        <end position="599"/>
    </location>
</feature>
<feature type="compositionally biased region" description="Low complexity" evidence="1">
    <location>
        <begin position="283"/>
        <end position="292"/>
    </location>
</feature>
<evidence type="ECO:0000313" key="3">
    <source>
        <dbReference type="Proteomes" id="UP000001449"/>
    </source>
</evidence>
<accession>B8CFX7</accession>
<dbReference type="HOGENOM" id="CLU_330542_0_0_1"/>
<feature type="compositionally biased region" description="Low complexity" evidence="1">
    <location>
        <begin position="76"/>
        <end position="90"/>
    </location>
</feature>
<dbReference type="PANTHER" id="PTHR37001:SF5">
    <property type="entry name" value="RIIA DOMAIN-CONTAINING PROTEIN"/>
    <property type="match status" value="1"/>
</dbReference>
<feature type="region of interest" description="Disordered" evidence="1">
    <location>
        <begin position="275"/>
        <end position="309"/>
    </location>
</feature>